<accession>A0AAP0L4S4</accession>
<dbReference type="Proteomes" id="UP001420932">
    <property type="component" value="Unassembled WGS sequence"/>
</dbReference>
<evidence type="ECO:0000313" key="1">
    <source>
        <dbReference type="EMBL" id="KAK9164361.1"/>
    </source>
</evidence>
<sequence>MKVRLISAKAQVRLLVEALIDDQSSHMEPRKHLTCPGARLVPYMVRGDGTR</sequence>
<keyword evidence="2" id="KW-1185">Reference proteome</keyword>
<organism evidence="1 2">
    <name type="scientific">Stephania yunnanensis</name>
    <dbReference type="NCBI Taxonomy" id="152371"/>
    <lineage>
        <taxon>Eukaryota</taxon>
        <taxon>Viridiplantae</taxon>
        <taxon>Streptophyta</taxon>
        <taxon>Embryophyta</taxon>
        <taxon>Tracheophyta</taxon>
        <taxon>Spermatophyta</taxon>
        <taxon>Magnoliopsida</taxon>
        <taxon>Ranunculales</taxon>
        <taxon>Menispermaceae</taxon>
        <taxon>Menispermoideae</taxon>
        <taxon>Cissampelideae</taxon>
        <taxon>Stephania</taxon>
    </lineage>
</organism>
<protein>
    <submittedName>
        <fullName evidence="1">Uncharacterized protein</fullName>
    </submittedName>
</protein>
<reference evidence="1 2" key="1">
    <citation type="submission" date="2024-01" db="EMBL/GenBank/DDBJ databases">
        <title>Genome assemblies of Stephania.</title>
        <authorList>
            <person name="Yang L."/>
        </authorList>
    </citation>
    <scope>NUCLEOTIDE SEQUENCE [LARGE SCALE GENOMIC DNA]</scope>
    <source>
        <strain evidence="1">YNDBR</strain>
        <tissue evidence="1">Leaf</tissue>
    </source>
</reference>
<dbReference type="EMBL" id="JBBNAF010000002">
    <property type="protein sequence ID" value="KAK9164361.1"/>
    <property type="molecule type" value="Genomic_DNA"/>
</dbReference>
<name>A0AAP0L4S4_9MAGN</name>
<proteinExistence type="predicted"/>
<evidence type="ECO:0000313" key="2">
    <source>
        <dbReference type="Proteomes" id="UP001420932"/>
    </source>
</evidence>
<gene>
    <name evidence="1" type="ORF">Syun_005263</name>
</gene>
<comment type="caution">
    <text evidence="1">The sequence shown here is derived from an EMBL/GenBank/DDBJ whole genome shotgun (WGS) entry which is preliminary data.</text>
</comment>
<dbReference type="AlphaFoldDB" id="A0AAP0L4S4"/>